<organism evidence="3 4">
    <name type="scientific">Microbacterium oryzae</name>
    <dbReference type="NCBI Taxonomy" id="743009"/>
    <lineage>
        <taxon>Bacteria</taxon>
        <taxon>Bacillati</taxon>
        <taxon>Actinomycetota</taxon>
        <taxon>Actinomycetes</taxon>
        <taxon>Micrococcales</taxon>
        <taxon>Microbacteriaceae</taxon>
        <taxon>Microbacterium</taxon>
    </lineage>
</organism>
<dbReference type="AlphaFoldDB" id="A0A6I6E054"/>
<feature type="region of interest" description="Disordered" evidence="1">
    <location>
        <begin position="1"/>
        <end position="33"/>
    </location>
</feature>
<accession>A0A6I6E054</accession>
<feature type="transmembrane region" description="Helical" evidence="2">
    <location>
        <begin position="185"/>
        <end position="209"/>
    </location>
</feature>
<dbReference type="Proteomes" id="UP000422989">
    <property type="component" value="Chromosome"/>
</dbReference>
<evidence type="ECO:0000256" key="1">
    <source>
        <dbReference type="SAM" id="MobiDB-lite"/>
    </source>
</evidence>
<dbReference type="EMBL" id="CP032550">
    <property type="protein sequence ID" value="QGU27574.1"/>
    <property type="molecule type" value="Genomic_DNA"/>
</dbReference>
<keyword evidence="2" id="KW-1133">Transmembrane helix</keyword>
<proteinExistence type="predicted"/>
<dbReference type="RefSeq" id="WP_156242068.1">
    <property type="nucleotide sequence ID" value="NZ_BAAAZL010000004.1"/>
</dbReference>
<dbReference type="KEGG" id="moj:D7D94_07775"/>
<keyword evidence="2" id="KW-0812">Transmembrane</keyword>
<dbReference type="OrthoDB" id="4485417at2"/>
<feature type="transmembrane region" description="Helical" evidence="2">
    <location>
        <begin position="38"/>
        <end position="58"/>
    </location>
</feature>
<keyword evidence="2" id="KW-0472">Membrane</keyword>
<evidence type="ECO:0000313" key="3">
    <source>
        <dbReference type="EMBL" id="QGU27574.1"/>
    </source>
</evidence>
<feature type="transmembrane region" description="Helical" evidence="2">
    <location>
        <begin position="139"/>
        <end position="164"/>
    </location>
</feature>
<feature type="transmembrane region" description="Helical" evidence="2">
    <location>
        <begin position="64"/>
        <end position="91"/>
    </location>
</feature>
<keyword evidence="4" id="KW-1185">Reference proteome</keyword>
<gene>
    <name evidence="3" type="ORF">D7D94_07775</name>
</gene>
<protein>
    <submittedName>
        <fullName evidence="3">Methylamine utilization protein</fullName>
    </submittedName>
</protein>
<feature type="transmembrane region" description="Helical" evidence="2">
    <location>
        <begin position="221"/>
        <end position="243"/>
    </location>
</feature>
<feature type="transmembrane region" description="Helical" evidence="2">
    <location>
        <begin position="112"/>
        <end position="133"/>
    </location>
</feature>
<name>A0A6I6E054_9MICO</name>
<feature type="transmembrane region" description="Helical" evidence="2">
    <location>
        <begin position="264"/>
        <end position="284"/>
    </location>
</feature>
<reference evidence="3 4" key="1">
    <citation type="submission" date="2018-09" db="EMBL/GenBank/DDBJ databases">
        <title>Whole genome sequencing of Microbacterium oryzae strain MB-10T.</title>
        <authorList>
            <person name="Das S.K."/>
        </authorList>
    </citation>
    <scope>NUCLEOTIDE SEQUENCE [LARGE SCALE GENOMIC DNA]</scope>
    <source>
        <strain evidence="3 4">MB-10</strain>
    </source>
</reference>
<evidence type="ECO:0000256" key="2">
    <source>
        <dbReference type="SAM" id="Phobius"/>
    </source>
</evidence>
<sequence length="285" mass="29027">MTAIDAPIRTHLAHPPLEADAPQLRPEVGQTSSSRVRAGLTTGALLVGAAAGLAAPAGDAPLTTAVIGAGLLTALAANWSTCGMSVAAVVAAPKQPGRRGASTPARRLGWHAAGSLLTALPTGALIGAVGSLIGSTVGLAWALGVWAVLAALYGLHELGVIRMWTPMRRRQLPRHLRRTMAPRRVSFLFGAIIGPGFLIFIRSSAYYLLVLGLALQGNPVLGAALFGVVALGRCLPSLAAIIHTRAGGTMPGFLSAMCVVDRRVQIVTGAGLLALAAYAAVALLA</sequence>
<evidence type="ECO:0000313" key="4">
    <source>
        <dbReference type="Proteomes" id="UP000422989"/>
    </source>
</evidence>